<protein>
    <recommendedName>
        <fullName evidence="5">Phage integrase, N-terminal SAM-like domain</fullName>
    </recommendedName>
</protein>
<keyword evidence="4" id="KW-1185">Reference proteome</keyword>
<evidence type="ECO:0000256" key="2">
    <source>
        <dbReference type="SAM" id="MobiDB-lite"/>
    </source>
</evidence>
<dbReference type="OrthoDB" id="1822491at2"/>
<accession>A0A1H3TUB0</accession>
<evidence type="ECO:0008006" key="5">
    <source>
        <dbReference type="Google" id="ProtNLM"/>
    </source>
</evidence>
<gene>
    <name evidence="3" type="ORF">SAMN05216215_109024</name>
</gene>
<name>A0A1H3TUB0_9PSEU</name>
<reference evidence="4" key="1">
    <citation type="submission" date="2016-10" db="EMBL/GenBank/DDBJ databases">
        <authorList>
            <person name="Varghese N."/>
            <person name="Submissions S."/>
        </authorList>
    </citation>
    <scope>NUCLEOTIDE SEQUENCE [LARGE SCALE GENOMIC DNA]</scope>
    <source>
        <strain evidence="4">CGMCC 4.3530</strain>
    </source>
</reference>
<keyword evidence="1" id="KW-0238">DNA-binding</keyword>
<dbReference type="Gene3D" id="1.10.150.130">
    <property type="match status" value="1"/>
</dbReference>
<dbReference type="SUPFAM" id="SSF56349">
    <property type="entry name" value="DNA breaking-rejoining enzymes"/>
    <property type="match status" value="1"/>
</dbReference>
<dbReference type="AlphaFoldDB" id="A0A1H3TUB0"/>
<dbReference type="STRING" id="418495.SAMN05216215_109024"/>
<dbReference type="GO" id="GO:0003677">
    <property type="term" value="F:DNA binding"/>
    <property type="evidence" value="ECO:0007669"/>
    <property type="project" value="UniProtKB-KW"/>
</dbReference>
<evidence type="ECO:0000256" key="1">
    <source>
        <dbReference type="ARBA" id="ARBA00023125"/>
    </source>
</evidence>
<dbReference type="InterPro" id="IPR010998">
    <property type="entry name" value="Integrase_recombinase_N"/>
</dbReference>
<sequence length="216" mass="24010">MAWADPLPGGGFRGGYRDSAGTKKYVKDAATGRTRKVTRKKDAHDAATEEEVSASRQAAVDTGKQSARIPWGELWDRISGARDARPSDTYVTEHCLVEKYIRPKWGDVHLNKITSKGSADTGVQEWVDDLTAGRVDAWKYERQPSPAYVRRIYAVFQASMTTAKDKGILTASPCVGIKLPKKTKRAKPYLARDNAEKMGEHLRNYRDVVEPDQNAG</sequence>
<evidence type="ECO:0000313" key="4">
    <source>
        <dbReference type="Proteomes" id="UP000199529"/>
    </source>
</evidence>
<organism evidence="3 4">
    <name type="scientific">Saccharopolyspora shandongensis</name>
    <dbReference type="NCBI Taxonomy" id="418495"/>
    <lineage>
        <taxon>Bacteria</taxon>
        <taxon>Bacillati</taxon>
        <taxon>Actinomycetota</taxon>
        <taxon>Actinomycetes</taxon>
        <taxon>Pseudonocardiales</taxon>
        <taxon>Pseudonocardiaceae</taxon>
        <taxon>Saccharopolyspora</taxon>
    </lineage>
</organism>
<dbReference type="RefSeq" id="WP_093278392.1">
    <property type="nucleotide sequence ID" value="NZ_FNOK01000090.1"/>
</dbReference>
<proteinExistence type="predicted"/>
<feature type="region of interest" description="Disordered" evidence="2">
    <location>
        <begin position="31"/>
        <end position="63"/>
    </location>
</feature>
<evidence type="ECO:0000313" key="3">
    <source>
        <dbReference type="EMBL" id="SDZ52879.1"/>
    </source>
</evidence>
<dbReference type="EMBL" id="FNOK01000090">
    <property type="protein sequence ID" value="SDZ52879.1"/>
    <property type="molecule type" value="Genomic_DNA"/>
</dbReference>
<dbReference type="InterPro" id="IPR011010">
    <property type="entry name" value="DNA_brk_join_enz"/>
</dbReference>
<dbReference type="Proteomes" id="UP000199529">
    <property type="component" value="Unassembled WGS sequence"/>
</dbReference>